<dbReference type="AlphaFoldDB" id="A0A7G9FMR2"/>
<dbReference type="RefSeq" id="WP_196020579.1">
    <property type="nucleotide sequence ID" value="NZ_CP060632.1"/>
</dbReference>
<organism evidence="1 2">
    <name type="scientific">Wujia chipingensis</name>
    <dbReference type="NCBI Taxonomy" id="2763670"/>
    <lineage>
        <taxon>Bacteria</taxon>
        <taxon>Bacillati</taxon>
        <taxon>Bacillota</taxon>
        <taxon>Clostridia</taxon>
        <taxon>Lachnospirales</taxon>
        <taxon>Lachnospiraceae</taxon>
        <taxon>Wujia</taxon>
    </lineage>
</organism>
<proteinExistence type="predicted"/>
<reference evidence="1 2" key="1">
    <citation type="submission" date="2020-08" db="EMBL/GenBank/DDBJ databases">
        <authorList>
            <person name="Liu C."/>
            <person name="Sun Q."/>
        </authorList>
    </citation>
    <scope>NUCLEOTIDE SEQUENCE [LARGE SCALE GENOMIC DNA]</scope>
    <source>
        <strain evidence="1 2">NSJ-4</strain>
    </source>
</reference>
<sequence length="256" mass="30463">MDVQKMQKELEHLLAEVHWIQQKLKNLPEENISCERDKQYIRWYLISEGKRNYLPRSQEKLANKLMQKKYYLARLKDDLDEITFLKKCLKIAPPHTRRIDKLLSPDSSYHNLLLSAVFNDEVSWSTTDYQRSNNYPEKLIHNTYAGILVRSKSEVLIANALFSKQIPFRYEACLQLGSHTVYPDFTIRHPVTKKIYYWEHLGMMGEEDYLDNALTKIRRYCRNNIYPDGNLILTYESLQTPLDSELVLHIIEHYFS</sequence>
<keyword evidence="2" id="KW-1185">Reference proteome</keyword>
<accession>A0A7G9FMR2</accession>
<name>A0A7G9FMR2_9FIRM</name>
<protein>
    <submittedName>
        <fullName evidence="1">ATPase</fullName>
    </submittedName>
</protein>
<dbReference type="KEGG" id="wcp:H9Q76_00595"/>
<evidence type="ECO:0000313" key="1">
    <source>
        <dbReference type="EMBL" id="QNL99843.1"/>
    </source>
</evidence>
<dbReference type="Proteomes" id="UP000515819">
    <property type="component" value="Chromosome"/>
</dbReference>
<dbReference type="EMBL" id="CP060632">
    <property type="protein sequence ID" value="QNL99843.1"/>
    <property type="molecule type" value="Genomic_DNA"/>
</dbReference>
<evidence type="ECO:0000313" key="2">
    <source>
        <dbReference type="Proteomes" id="UP000515819"/>
    </source>
</evidence>
<gene>
    <name evidence="1" type="ORF">H9Q76_00595</name>
</gene>